<dbReference type="Gene3D" id="1.20.120.160">
    <property type="entry name" value="HPT domain"/>
    <property type="match status" value="1"/>
</dbReference>
<dbReference type="InterPro" id="IPR008207">
    <property type="entry name" value="Sig_transdc_His_kin_Hpt_dom"/>
</dbReference>
<dbReference type="RefSeq" id="WP_133329794.1">
    <property type="nucleotide sequence ID" value="NZ_SMYL01000008.1"/>
</dbReference>
<name>A0A4R5VWP6_9BURK</name>
<dbReference type="AlphaFoldDB" id="A0A4R5VWP6"/>
<organism evidence="3 4">
    <name type="scientific">Sapientia aquatica</name>
    <dbReference type="NCBI Taxonomy" id="1549640"/>
    <lineage>
        <taxon>Bacteria</taxon>
        <taxon>Pseudomonadati</taxon>
        <taxon>Pseudomonadota</taxon>
        <taxon>Betaproteobacteria</taxon>
        <taxon>Burkholderiales</taxon>
        <taxon>Oxalobacteraceae</taxon>
        <taxon>Sapientia</taxon>
    </lineage>
</organism>
<dbReference type="SUPFAM" id="SSF47226">
    <property type="entry name" value="Histidine-containing phosphotransfer domain, HPT domain"/>
    <property type="match status" value="1"/>
</dbReference>
<protein>
    <submittedName>
        <fullName evidence="3">Hpt domain-containing protein</fullName>
    </submittedName>
</protein>
<evidence type="ECO:0000313" key="3">
    <source>
        <dbReference type="EMBL" id="TDK63780.1"/>
    </source>
</evidence>
<evidence type="ECO:0000256" key="1">
    <source>
        <dbReference type="ARBA" id="ARBA00023012"/>
    </source>
</evidence>
<evidence type="ECO:0000259" key="2">
    <source>
        <dbReference type="Pfam" id="PF01627"/>
    </source>
</evidence>
<proteinExistence type="predicted"/>
<dbReference type="GO" id="GO:0004672">
    <property type="term" value="F:protein kinase activity"/>
    <property type="evidence" value="ECO:0007669"/>
    <property type="project" value="UniProtKB-ARBA"/>
</dbReference>
<keyword evidence="1" id="KW-0902">Two-component regulatory system</keyword>
<dbReference type="GO" id="GO:0000160">
    <property type="term" value="P:phosphorelay signal transduction system"/>
    <property type="evidence" value="ECO:0007669"/>
    <property type="project" value="UniProtKB-KW"/>
</dbReference>
<feature type="domain" description="HPt" evidence="2">
    <location>
        <begin position="23"/>
        <end position="115"/>
    </location>
</feature>
<dbReference type="EMBL" id="SMYL01000008">
    <property type="protein sequence ID" value="TDK63780.1"/>
    <property type="molecule type" value="Genomic_DNA"/>
</dbReference>
<sequence length="130" mass="14889">MSSDDDINAQMPEVMEALRALGEVFLARIPGYLLSMEDEINKIQSDNSDNTPLETLHRQLHTIAGSAGSFGYDEFGKRARQCERRINDLLKSLNAERPHLDYPLIAELNIELHEFMQWTQVQFKLPETAK</sequence>
<dbReference type="InterPro" id="IPR036641">
    <property type="entry name" value="HPT_dom_sf"/>
</dbReference>
<reference evidence="3 4" key="1">
    <citation type="submission" date="2019-03" db="EMBL/GenBank/DDBJ databases">
        <title>Sapientia aquatica gen. nov., sp. nov., isolated from a crater lake.</title>
        <authorList>
            <person name="Felfoldi T."/>
            <person name="Szabo A."/>
            <person name="Toth E."/>
            <person name="Schumann P."/>
            <person name="Keki Z."/>
            <person name="Marialigeti K."/>
            <person name="Mathe I."/>
        </authorList>
    </citation>
    <scope>NUCLEOTIDE SEQUENCE [LARGE SCALE GENOMIC DNA]</scope>
    <source>
        <strain evidence="3 4">SA-152</strain>
    </source>
</reference>
<dbReference type="OrthoDB" id="8706006at2"/>
<gene>
    <name evidence="3" type="ORF">E2I14_14545</name>
</gene>
<dbReference type="Pfam" id="PF01627">
    <property type="entry name" value="Hpt"/>
    <property type="match status" value="1"/>
</dbReference>
<evidence type="ECO:0000313" key="4">
    <source>
        <dbReference type="Proteomes" id="UP000294829"/>
    </source>
</evidence>
<accession>A0A4R5VWP6</accession>
<dbReference type="Proteomes" id="UP000294829">
    <property type="component" value="Unassembled WGS sequence"/>
</dbReference>
<comment type="caution">
    <text evidence="3">The sequence shown here is derived from an EMBL/GenBank/DDBJ whole genome shotgun (WGS) entry which is preliminary data.</text>
</comment>
<keyword evidence="4" id="KW-1185">Reference proteome</keyword>